<dbReference type="EMBL" id="CACRSM010000001">
    <property type="protein sequence ID" value="VYS72765.1"/>
    <property type="molecule type" value="Genomic_DNA"/>
</dbReference>
<protein>
    <submittedName>
        <fullName evidence="3">Uncharacterized protein</fullName>
    </submittedName>
</protein>
<feature type="coiled-coil region" evidence="1">
    <location>
        <begin position="446"/>
        <end position="514"/>
    </location>
</feature>
<keyword evidence="1" id="KW-0175">Coiled coil</keyword>
<sequence>MARGYRAILELPEKVDALEVSYQLFHKWVNDKYLPPERERSIEFDDDGIYRFGELESRRDEGRTEEVTVTRLRESSKDRHYHRQLLEVVNTSEKNDRWTTRMYSMTATKESRYRQVIWVEVIPPASSEEPARRPNLVVELVKQYDLCLHESGVPISHSVQDIGEEKDVDDLKNWIFSQQRRVAIVVAAPISDESDCEAHHQWREVLKTLTDDSCGCASYFLLKPEVYDYFCQCVGSLKMDKGCLRTYLPQVNPGDDLDFKRHRILTSSTLYHGLDGQTKKFRPELSRIIARTPCSYIWEKGLDGELKSAQDVLSKQRLEVPTFRLALAPEVILEEAEETETSVAKAVEHVVQTVLASRKGEESDSKPHEQTTALQTPQVASDIQRTDRSRRPQWAAPLIELIRRFAPMFDPRTHDDMSDGVEALSAGLSVIDERYNNLAQKVHKLTQDFQGEKNRLQKEIDAYEALFEQAEEDSRAAERVVELEKRIEEQEEDRKEERAKYRELENKVRRLEYQLRNPQTGLQGYDYVEEQLDTAPDDMSTLFDWMTREGLYPEVREYVVFCDPDRMYDAILDLDDMSGNSRYAADFWKFILVLRDYMRARKEIGFRGSVHEYLAESRGQYRIESQKRHSPTESETVRNNGKMCGERIFPVPVEVDPRGEIEMLAHFKTSHRDTNDPRMHYYADTQFTHKVYIGYIGPHLTNTKTN</sequence>
<evidence type="ECO:0000256" key="2">
    <source>
        <dbReference type="SAM" id="MobiDB-lite"/>
    </source>
</evidence>
<evidence type="ECO:0000256" key="1">
    <source>
        <dbReference type="SAM" id="Coils"/>
    </source>
</evidence>
<feature type="region of interest" description="Disordered" evidence="2">
    <location>
        <begin position="357"/>
        <end position="390"/>
    </location>
</feature>
<accession>A0A6N2QYC7</accession>
<feature type="compositionally biased region" description="Basic and acidic residues" evidence="2">
    <location>
        <begin position="358"/>
        <end position="369"/>
    </location>
</feature>
<gene>
    <name evidence="3" type="ORF">AOLFYP35_00048</name>
</gene>
<organism evidence="3">
    <name type="scientific">Schaalia odontolytica</name>
    <dbReference type="NCBI Taxonomy" id="1660"/>
    <lineage>
        <taxon>Bacteria</taxon>
        <taxon>Bacillati</taxon>
        <taxon>Actinomycetota</taxon>
        <taxon>Actinomycetes</taxon>
        <taxon>Actinomycetales</taxon>
        <taxon>Actinomycetaceae</taxon>
        <taxon>Schaalia</taxon>
    </lineage>
</organism>
<feature type="compositionally biased region" description="Polar residues" evidence="2">
    <location>
        <begin position="370"/>
        <end position="383"/>
    </location>
</feature>
<proteinExistence type="predicted"/>
<dbReference type="AlphaFoldDB" id="A0A6N2QYC7"/>
<dbReference type="SUPFAM" id="SSF90257">
    <property type="entry name" value="Myosin rod fragments"/>
    <property type="match status" value="1"/>
</dbReference>
<evidence type="ECO:0000313" key="3">
    <source>
        <dbReference type="EMBL" id="VYS72765.1"/>
    </source>
</evidence>
<reference evidence="3" key="1">
    <citation type="submission" date="2019-11" db="EMBL/GenBank/DDBJ databases">
        <authorList>
            <person name="Feng L."/>
        </authorList>
    </citation>
    <scope>NUCLEOTIDE SEQUENCE</scope>
    <source>
        <strain evidence="3">AodontolyticusLFYP35</strain>
    </source>
</reference>
<name>A0A6N2QYC7_9ACTO</name>